<comment type="caution">
    <text evidence="2">The sequence shown here is derived from an EMBL/GenBank/DDBJ whole genome shotgun (WGS) entry which is preliminary data.</text>
</comment>
<feature type="domain" description="Protein kinase" evidence="1">
    <location>
        <begin position="1"/>
        <end position="217"/>
    </location>
</feature>
<dbReference type="Proteomes" id="UP001172102">
    <property type="component" value="Unassembled WGS sequence"/>
</dbReference>
<gene>
    <name evidence="2" type="ORF">B0H67DRAFT_639418</name>
</gene>
<reference evidence="2" key="1">
    <citation type="submission" date="2023-06" db="EMBL/GenBank/DDBJ databases">
        <title>Genome-scale phylogeny and comparative genomics of the fungal order Sordariales.</title>
        <authorList>
            <consortium name="Lawrence Berkeley National Laboratory"/>
            <person name="Hensen N."/>
            <person name="Bonometti L."/>
            <person name="Westerberg I."/>
            <person name="Brannstrom I.O."/>
            <person name="Guillou S."/>
            <person name="Cros-Aarteil S."/>
            <person name="Calhoun S."/>
            <person name="Haridas S."/>
            <person name="Kuo A."/>
            <person name="Mondo S."/>
            <person name="Pangilinan J."/>
            <person name="Riley R."/>
            <person name="Labutti K."/>
            <person name="Andreopoulos B."/>
            <person name="Lipzen A."/>
            <person name="Chen C."/>
            <person name="Yanf M."/>
            <person name="Daum C."/>
            <person name="Ng V."/>
            <person name="Clum A."/>
            <person name="Steindorff A."/>
            <person name="Ohm R."/>
            <person name="Martin F."/>
            <person name="Silar P."/>
            <person name="Natvig D."/>
            <person name="Lalanne C."/>
            <person name="Gautier V."/>
            <person name="Ament-Velasquez S.L."/>
            <person name="Kruys A."/>
            <person name="Hutchinson M.I."/>
            <person name="Powell A.J."/>
            <person name="Barry K."/>
            <person name="Miller A.N."/>
            <person name="Grigoriev I.V."/>
            <person name="Debuchy R."/>
            <person name="Gladieux P."/>
            <person name="Thoren M.H."/>
            <person name="Johannesson H."/>
        </authorList>
    </citation>
    <scope>NUCLEOTIDE SEQUENCE</scope>
    <source>
        <strain evidence="2">SMH4607-1</strain>
    </source>
</reference>
<dbReference type="EMBL" id="JAUKUA010000001">
    <property type="protein sequence ID" value="KAK0730978.1"/>
    <property type="molecule type" value="Genomic_DNA"/>
</dbReference>
<organism evidence="2 3">
    <name type="scientific">Lasiosphaeris hirsuta</name>
    <dbReference type="NCBI Taxonomy" id="260670"/>
    <lineage>
        <taxon>Eukaryota</taxon>
        <taxon>Fungi</taxon>
        <taxon>Dikarya</taxon>
        <taxon>Ascomycota</taxon>
        <taxon>Pezizomycotina</taxon>
        <taxon>Sordariomycetes</taxon>
        <taxon>Sordariomycetidae</taxon>
        <taxon>Sordariales</taxon>
        <taxon>Lasiosphaeriaceae</taxon>
        <taxon>Lasiosphaeris</taxon>
    </lineage>
</organism>
<evidence type="ECO:0000259" key="1">
    <source>
        <dbReference type="PROSITE" id="PS50011"/>
    </source>
</evidence>
<sequence>MPIYETLPPTPPPYQDAAPPVVVDLTREEVEQSQRKIVDNDDSVLILEVMSRGDLDKWIAKMGVINRHKAEPQDRFSDKVLWLMFECLFKGVAGTAYPLVGWHNYWSTGGDLGPTVDGRIPPFDYRGAEWTHFDLDPLNILVGDSNDGQNQHTLMPIIKIGDLGLGSNMKTIKKREPIKLWYLDVSASGAEDSSCTRVPPASSWPEAICIQYLTVPA</sequence>
<name>A0AA40BB22_9PEZI</name>
<proteinExistence type="predicted"/>
<dbReference type="GO" id="GO:0004672">
    <property type="term" value="F:protein kinase activity"/>
    <property type="evidence" value="ECO:0007669"/>
    <property type="project" value="InterPro"/>
</dbReference>
<dbReference type="GO" id="GO:0005524">
    <property type="term" value="F:ATP binding"/>
    <property type="evidence" value="ECO:0007669"/>
    <property type="project" value="InterPro"/>
</dbReference>
<evidence type="ECO:0000313" key="2">
    <source>
        <dbReference type="EMBL" id="KAK0730978.1"/>
    </source>
</evidence>
<dbReference type="Gene3D" id="1.10.510.10">
    <property type="entry name" value="Transferase(Phosphotransferase) domain 1"/>
    <property type="match status" value="1"/>
</dbReference>
<protein>
    <recommendedName>
        <fullName evidence="1">Protein kinase domain-containing protein</fullName>
    </recommendedName>
</protein>
<keyword evidence="3" id="KW-1185">Reference proteome</keyword>
<evidence type="ECO:0000313" key="3">
    <source>
        <dbReference type="Proteomes" id="UP001172102"/>
    </source>
</evidence>
<dbReference type="AlphaFoldDB" id="A0AA40BB22"/>
<accession>A0AA40BB22</accession>
<dbReference type="InterPro" id="IPR000719">
    <property type="entry name" value="Prot_kinase_dom"/>
</dbReference>
<dbReference type="PROSITE" id="PS50011">
    <property type="entry name" value="PROTEIN_KINASE_DOM"/>
    <property type="match status" value="1"/>
</dbReference>